<dbReference type="PANTHER" id="PTHR24348">
    <property type="entry name" value="SERINE/THREONINE-PROTEIN KINASE UNC-51-RELATED"/>
    <property type="match status" value="1"/>
</dbReference>
<dbReference type="OrthoDB" id="4062651at2759"/>
<dbReference type="InterPro" id="IPR008271">
    <property type="entry name" value="Ser/Thr_kinase_AS"/>
</dbReference>
<evidence type="ECO:0000256" key="5">
    <source>
        <dbReference type="ARBA" id="ARBA00022840"/>
    </source>
</evidence>
<reference evidence="10" key="1">
    <citation type="journal article" date="2006" name="PLoS Biol.">
        <title>Macronuclear genome sequence of the ciliate Tetrahymena thermophila, a model eukaryote.</title>
        <authorList>
            <person name="Eisen J.A."/>
            <person name="Coyne R.S."/>
            <person name="Wu M."/>
            <person name="Wu D."/>
            <person name="Thiagarajan M."/>
            <person name="Wortman J.R."/>
            <person name="Badger J.H."/>
            <person name="Ren Q."/>
            <person name="Amedeo P."/>
            <person name="Jones K.M."/>
            <person name="Tallon L.J."/>
            <person name="Delcher A.L."/>
            <person name="Salzberg S.L."/>
            <person name="Silva J.C."/>
            <person name="Haas B.J."/>
            <person name="Majoros W.H."/>
            <person name="Farzad M."/>
            <person name="Carlton J.M."/>
            <person name="Smith R.K. Jr."/>
            <person name="Garg J."/>
            <person name="Pearlman R.E."/>
            <person name="Karrer K.M."/>
            <person name="Sun L."/>
            <person name="Manning G."/>
            <person name="Elde N.C."/>
            <person name="Turkewitz A.P."/>
            <person name="Asai D.J."/>
            <person name="Wilkes D.E."/>
            <person name="Wang Y."/>
            <person name="Cai H."/>
            <person name="Collins K."/>
            <person name="Stewart B.A."/>
            <person name="Lee S.R."/>
            <person name="Wilamowska K."/>
            <person name="Weinberg Z."/>
            <person name="Ruzzo W.L."/>
            <person name="Wloga D."/>
            <person name="Gaertig J."/>
            <person name="Frankel J."/>
            <person name="Tsao C.-C."/>
            <person name="Gorovsky M.A."/>
            <person name="Keeling P.J."/>
            <person name="Waller R.F."/>
            <person name="Patron N.J."/>
            <person name="Cherry J.M."/>
            <person name="Stover N.A."/>
            <person name="Krieger C.J."/>
            <person name="del Toro C."/>
            <person name="Ryder H.F."/>
            <person name="Williamson S.C."/>
            <person name="Barbeau R.A."/>
            <person name="Hamilton E.P."/>
            <person name="Orias E."/>
        </authorList>
    </citation>
    <scope>NUCLEOTIDE SEQUENCE [LARGE SCALE GENOMIC DNA]</scope>
    <source>
        <strain evidence="10">SB210</strain>
    </source>
</reference>
<dbReference type="Proteomes" id="UP000009168">
    <property type="component" value="Unassembled WGS sequence"/>
</dbReference>
<dbReference type="Pfam" id="PF00069">
    <property type="entry name" value="Pkinase"/>
    <property type="match status" value="1"/>
</dbReference>
<dbReference type="SUPFAM" id="SSF56112">
    <property type="entry name" value="Protein kinase-like (PK-like)"/>
    <property type="match status" value="1"/>
</dbReference>
<proteinExistence type="predicted"/>
<keyword evidence="3 6" id="KW-0547">Nucleotide-binding</keyword>
<dbReference type="GO" id="GO:0005524">
    <property type="term" value="F:ATP binding"/>
    <property type="evidence" value="ECO:0007669"/>
    <property type="project" value="UniProtKB-UniRule"/>
</dbReference>
<dbReference type="PANTHER" id="PTHR24348:SF22">
    <property type="entry name" value="NON-SPECIFIC SERINE_THREONINE PROTEIN KINASE"/>
    <property type="match status" value="1"/>
</dbReference>
<dbReference type="FunFam" id="1.10.510.10:FF:000571">
    <property type="entry name" value="Maternal embryonic leucine zipper kinase"/>
    <property type="match status" value="1"/>
</dbReference>
<evidence type="ECO:0000313" key="10">
    <source>
        <dbReference type="Proteomes" id="UP000009168"/>
    </source>
</evidence>
<dbReference type="Gene3D" id="1.10.510.10">
    <property type="entry name" value="Transferase(Phosphotransferase) domain 1"/>
    <property type="match status" value="1"/>
</dbReference>
<keyword evidence="4 9" id="KW-0418">Kinase</keyword>
<dbReference type="EMBL" id="GG662498">
    <property type="protein sequence ID" value="EAS07381.2"/>
    <property type="molecule type" value="Genomic_DNA"/>
</dbReference>
<evidence type="ECO:0000256" key="3">
    <source>
        <dbReference type="ARBA" id="ARBA00022741"/>
    </source>
</evidence>
<dbReference type="AlphaFoldDB" id="Q24I57"/>
<dbReference type="GO" id="GO:0000407">
    <property type="term" value="C:phagophore assembly site"/>
    <property type="evidence" value="ECO:0007669"/>
    <property type="project" value="TreeGrafter"/>
</dbReference>
<dbReference type="InParanoid" id="Q24I57"/>
<comment type="subunit">
    <text evidence="1">Monomer.</text>
</comment>
<keyword evidence="2" id="KW-0808">Transferase</keyword>
<evidence type="ECO:0000259" key="8">
    <source>
        <dbReference type="PROSITE" id="PS50011"/>
    </source>
</evidence>
<dbReference type="GO" id="GO:0005829">
    <property type="term" value="C:cytosol"/>
    <property type="evidence" value="ECO:0007669"/>
    <property type="project" value="TreeGrafter"/>
</dbReference>
<dbReference type="STRING" id="312017.Q24I57"/>
<dbReference type="GO" id="GO:0010506">
    <property type="term" value="P:regulation of autophagy"/>
    <property type="evidence" value="ECO:0007669"/>
    <property type="project" value="InterPro"/>
</dbReference>
<dbReference type="GO" id="GO:0004674">
    <property type="term" value="F:protein serine/threonine kinase activity"/>
    <property type="evidence" value="ECO:0007669"/>
    <property type="project" value="InterPro"/>
</dbReference>
<dbReference type="SMART" id="SM00220">
    <property type="entry name" value="S_TKc"/>
    <property type="match status" value="1"/>
</dbReference>
<gene>
    <name evidence="9" type="ORF">TTHERM_00569170</name>
</gene>
<evidence type="ECO:0000256" key="4">
    <source>
        <dbReference type="ARBA" id="ARBA00022777"/>
    </source>
</evidence>
<dbReference type="GO" id="GO:0000045">
    <property type="term" value="P:autophagosome assembly"/>
    <property type="evidence" value="ECO:0007669"/>
    <property type="project" value="TreeGrafter"/>
</dbReference>
<evidence type="ECO:0000256" key="1">
    <source>
        <dbReference type="ARBA" id="ARBA00011245"/>
    </source>
</evidence>
<feature type="coiled-coil region" evidence="7">
    <location>
        <begin position="348"/>
        <end position="382"/>
    </location>
</feature>
<dbReference type="HOGENOM" id="CLU_000288_37_6_1"/>
<dbReference type="RefSeq" id="XP_001027623.2">
    <property type="nucleotide sequence ID" value="XM_001027623.2"/>
</dbReference>
<evidence type="ECO:0000256" key="2">
    <source>
        <dbReference type="ARBA" id="ARBA00022679"/>
    </source>
</evidence>
<feature type="binding site" evidence="6">
    <location>
        <position position="48"/>
    </location>
    <ligand>
        <name>ATP</name>
        <dbReference type="ChEBI" id="CHEBI:30616"/>
    </ligand>
</feature>
<feature type="domain" description="Protein kinase" evidence="8">
    <location>
        <begin position="19"/>
        <end position="280"/>
    </location>
</feature>
<keyword evidence="5 6" id="KW-0067">ATP-binding</keyword>
<dbReference type="PROSITE" id="PS00108">
    <property type="entry name" value="PROTEIN_KINASE_ST"/>
    <property type="match status" value="1"/>
</dbReference>
<dbReference type="FunFam" id="3.30.200.20:FF:000042">
    <property type="entry name" value="Aurora kinase A"/>
    <property type="match status" value="1"/>
</dbReference>
<sequence>MYFQNVIEFQPGKLLNNRYFIDKKLGEGSFGRVYKALDQKSNEVVAIKQYLIKGFIDNPKLQQLFNQELKILKQLNSKHVIRYIDDFSNSDSHFLVLEYCNQGDLGQLLTRKKDKKENISEQEVIGYFKQILSGLQELHKHLVVHRDLKLDNILISQNCLKIADFGFAKSFDNTKEVTLTTLGTQTNMAPEVLEEKPYGMEVDVYSLGVLLYQLLYGYLPYRCDNYDDLKRNIKKSIQNINFDDPSVKISKEMRNLLQRMICYDRRQRIRWDQIYQHELLQQDSQANSIVLPGSIMQMPNHKQEAIDLYRKFKNLMITDENTELKEVDAKQYQKDLNLSTISEVSSSRSDDSNDYQQLKKKIEEQEQTAKCIEDTIQKYEQYKLKLIQIFQTFMHNCQIVKTIRNRIIQLALAKQAYMMASNISKSLKNDQNFFKVQYFEEFLKLPFYQQIKAELIQSEMDFERLYLACKQEIQQTLQNLCVEQQKKEKLIMVINEEINQKNLSNNIPDLINLGIANSYSNINSDLDTLKNLNSNLLAVYYQSFILVSGCLKQESLFKQEDFNLSYYILNIKKLSLEESKKQFDELINELNIKQIKL</sequence>
<feature type="coiled-coil region" evidence="7">
    <location>
        <begin position="569"/>
        <end position="596"/>
    </location>
</feature>
<evidence type="ECO:0000313" key="9">
    <source>
        <dbReference type="EMBL" id="EAS07381.2"/>
    </source>
</evidence>
<keyword evidence="7" id="KW-0175">Coiled coil</keyword>
<dbReference type="eggNOG" id="KOG0575">
    <property type="taxonomic scope" value="Eukaryota"/>
</dbReference>
<dbReference type="InterPro" id="IPR017441">
    <property type="entry name" value="Protein_kinase_ATP_BS"/>
</dbReference>
<protein>
    <submittedName>
        <fullName evidence="9">Serine/Threonine kinase domain protein</fullName>
    </submittedName>
</protein>
<keyword evidence="10" id="KW-1185">Reference proteome</keyword>
<organism evidence="9 10">
    <name type="scientific">Tetrahymena thermophila (strain SB210)</name>
    <dbReference type="NCBI Taxonomy" id="312017"/>
    <lineage>
        <taxon>Eukaryota</taxon>
        <taxon>Sar</taxon>
        <taxon>Alveolata</taxon>
        <taxon>Ciliophora</taxon>
        <taxon>Intramacronucleata</taxon>
        <taxon>Oligohymenophorea</taxon>
        <taxon>Hymenostomatida</taxon>
        <taxon>Tetrahymenina</taxon>
        <taxon>Tetrahymenidae</taxon>
        <taxon>Tetrahymena</taxon>
    </lineage>
</organism>
<dbReference type="GO" id="GO:0016020">
    <property type="term" value="C:membrane"/>
    <property type="evidence" value="ECO:0007669"/>
    <property type="project" value="TreeGrafter"/>
</dbReference>
<dbReference type="InterPro" id="IPR011009">
    <property type="entry name" value="Kinase-like_dom_sf"/>
</dbReference>
<name>Q24I57_TETTS</name>
<dbReference type="GeneID" id="7823033"/>
<dbReference type="PROSITE" id="PS00107">
    <property type="entry name" value="PROTEIN_KINASE_ATP"/>
    <property type="match status" value="1"/>
</dbReference>
<dbReference type="PROSITE" id="PS50011">
    <property type="entry name" value="PROTEIN_KINASE_DOM"/>
    <property type="match status" value="1"/>
</dbReference>
<dbReference type="KEGG" id="tet:TTHERM_00569170"/>
<dbReference type="InterPro" id="IPR045269">
    <property type="entry name" value="Atg1-like"/>
</dbReference>
<evidence type="ECO:0000256" key="6">
    <source>
        <dbReference type="PROSITE-ProRule" id="PRU10141"/>
    </source>
</evidence>
<dbReference type="GO" id="GO:0005776">
    <property type="term" value="C:autophagosome"/>
    <property type="evidence" value="ECO:0007669"/>
    <property type="project" value="TreeGrafter"/>
</dbReference>
<accession>Q24I57</accession>
<dbReference type="InterPro" id="IPR000719">
    <property type="entry name" value="Prot_kinase_dom"/>
</dbReference>
<evidence type="ECO:0000256" key="7">
    <source>
        <dbReference type="SAM" id="Coils"/>
    </source>
</evidence>